<reference evidence="2" key="1">
    <citation type="submission" date="2020-06" db="EMBL/GenBank/DDBJ databases">
        <title>WGS assembly of Ceratodon purpureus strain R40.</title>
        <authorList>
            <person name="Carey S.B."/>
            <person name="Jenkins J."/>
            <person name="Shu S."/>
            <person name="Lovell J.T."/>
            <person name="Sreedasyam A."/>
            <person name="Maumus F."/>
            <person name="Tiley G.P."/>
            <person name="Fernandez-Pozo N."/>
            <person name="Barry K."/>
            <person name="Chen C."/>
            <person name="Wang M."/>
            <person name="Lipzen A."/>
            <person name="Daum C."/>
            <person name="Saski C.A."/>
            <person name="Payton A.C."/>
            <person name="Mcbreen J.C."/>
            <person name="Conrad R.E."/>
            <person name="Kollar L.M."/>
            <person name="Olsson S."/>
            <person name="Huttunen S."/>
            <person name="Landis J.B."/>
            <person name="Wickett N.J."/>
            <person name="Johnson M.G."/>
            <person name="Rensing S.A."/>
            <person name="Grimwood J."/>
            <person name="Schmutz J."/>
            <person name="Mcdaniel S.F."/>
        </authorList>
    </citation>
    <scope>NUCLEOTIDE SEQUENCE</scope>
    <source>
        <strain evidence="2">R40</strain>
    </source>
</reference>
<feature type="transmembrane region" description="Helical" evidence="1">
    <location>
        <begin position="27"/>
        <end position="47"/>
    </location>
</feature>
<comment type="caution">
    <text evidence="2">The sequence shown here is derived from an EMBL/GenBank/DDBJ whole genome shotgun (WGS) entry which is preliminary data.</text>
</comment>
<protein>
    <submittedName>
        <fullName evidence="2">Uncharacterized protein</fullName>
    </submittedName>
</protein>
<feature type="transmembrane region" description="Helical" evidence="1">
    <location>
        <begin position="104"/>
        <end position="130"/>
    </location>
</feature>
<proteinExistence type="predicted"/>
<evidence type="ECO:0000313" key="2">
    <source>
        <dbReference type="EMBL" id="KAG0587945.1"/>
    </source>
</evidence>
<evidence type="ECO:0000313" key="3">
    <source>
        <dbReference type="Proteomes" id="UP000822688"/>
    </source>
</evidence>
<keyword evidence="3" id="KW-1185">Reference proteome</keyword>
<feature type="transmembrane region" description="Helical" evidence="1">
    <location>
        <begin position="367"/>
        <end position="387"/>
    </location>
</feature>
<dbReference type="EMBL" id="CM026422">
    <property type="protein sequence ID" value="KAG0587945.1"/>
    <property type="molecule type" value="Genomic_DNA"/>
</dbReference>
<evidence type="ECO:0000256" key="1">
    <source>
        <dbReference type="SAM" id="Phobius"/>
    </source>
</evidence>
<accession>A0A8T0IXK4</accession>
<feature type="transmembrane region" description="Helical" evidence="1">
    <location>
        <begin position="426"/>
        <end position="453"/>
    </location>
</feature>
<dbReference type="Proteomes" id="UP000822688">
    <property type="component" value="Chromosome 2"/>
</dbReference>
<feature type="transmembrane region" description="Helical" evidence="1">
    <location>
        <begin position="306"/>
        <end position="325"/>
    </location>
</feature>
<gene>
    <name evidence="2" type="ORF">KC19_2G203600</name>
</gene>
<keyword evidence="1" id="KW-0812">Transmembrane</keyword>
<keyword evidence="1" id="KW-1133">Transmembrane helix</keyword>
<feature type="transmembrane region" description="Helical" evidence="1">
    <location>
        <begin position="274"/>
        <end position="294"/>
    </location>
</feature>
<dbReference type="AlphaFoldDB" id="A0A8T0IXK4"/>
<sequence>MGSGGKVHMMAPGWRAESQQGGVWRQAMWGLVMGLCVGAVAGAPAAMQPTSSSSSSGDNGAGGEVGCERPITDVIVGFGLSLLATFLAAWNVGHHRFEGKLGKLIGLSYVTLVGPMMTLMITGRSAVNYVRMIRHLHKMRNEEMTFARIWDMLNPLSKSPTRFLASCTIIMYVREGEQSVLLRNSWLWKESIDVEDESEAMVVGEELKYKRIDVEDGTQVMGEKLEKRKKIQYQRKELSVRGIAVLIWGEYFSPNHEKLRILPEYGQLKYLRANSGFAVIAIGIQAAGYIYAVMFRSAKDLRVAPVEVIGLVINIMLLIGVILYGTSNPCARPLVIYMDKEREEKYVNAFQLKSKKDFKVYEGKVHVIVWFFVFVLSCIPILVYFIVTLRRATSRMIVLPIIIFAISLLVSALLFPLILIRNVDDLSALILSIVVLSNVVAYVWAVIVTFRYWKSHHFNTRPHLIDFSQFIPFIG</sequence>
<feature type="transmembrane region" description="Helical" evidence="1">
    <location>
        <begin position="399"/>
        <end position="420"/>
    </location>
</feature>
<organism evidence="2 3">
    <name type="scientific">Ceratodon purpureus</name>
    <name type="common">Fire moss</name>
    <name type="synonym">Dicranum purpureum</name>
    <dbReference type="NCBI Taxonomy" id="3225"/>
    <lineage>
        <taxon>Eukaryota</taxon>
        <taxon>Viridiplantae</taxon>
        <taxon>Streptophyta</taxon>
        <taxon>Embryophyta</taxon>
        <taxon>Bryophyta</taxon>
        <taxon>Bryophytina</taxon>
        <taxon>Bryopsida</taxon>
        <taxon>Dicranidae</taxon>
        <taxon>Pseudoditrichales</taxon>
        <taxon>Ditrichaceae</taxon>
        <taxon>Ceratodon</taxon>
    </lineage>
</organism>
<name>A0A8T0IXK4_CERPU</name>
<keyword evidence="1" id="KW-0472">Membrane</keyword>
<feature type="transmembrane region" description="Helical" evidence="1">
    <location>
        <begin position="74"/>
        <end position="92"/>
    </location>
</feature>